<accession>A0A3S1JNN9</accession>
<reference evidence="3 4" key="1">
    <citation type="submission" date="2018-12" db="EMBL/GenBank/DDBJ databases">
        <authorList>
            <person name="Sun L."/>
            <person name="Chen Z."/>
        </authorList>
    </citation>
    <scope>NUCLEOTIDE SEQUENCE [LARGE SCALE GENOMIC DNA]</scope>
    <source>
        <strain evidence="3 4">3-5-3</strain>
    </source>
</reference>
<dbReference type="RefSeq" id="WP_127198975.1">
    <property type="nucleotide sequence ID" value="NZ_RZNX01000003.1"/>
</dbReference>
<evidence type="ECO:0000259" key="2">
    <source>
        <dbReference type="SMART" id="SM00014"/>
    </source>
</evidence>
<dbReference type="InterPro" id="IPR033879">
    <property type="entry name" value="UPP_Pase"/>
</dbReference>
<keyword evidence="1" id="KW-0472">Membrane</keyword>
<feature type="domain" description="Phosphatidic acid phosphatase type 2/haloperoxidase" evidence="2">
    <location>
        <begin position="56"/>
        <end position="164"/>
    </location>
</feature>
<feature type="transmembrane region" description="Helical" evidence="1">
    <location>
        <begin position="60"/>
        <end position="79"/>
    </location>
</feature>
<dbReference type="CDD" id="cd03385">
    <property type="entry name" value="PAP2_BcrC_like"/>
    <property type="match status" value="1"/>
</dbReference>
<dbReference type="Gene3D" id="1.20.144.10">
    <property type="entry name" value="Phosphatidic acid phosphatase type 2/haloperoxidase"/>
    <property type="match status" value="1"/>
</dbReference>
<dbReference type="SUPFAM" id="SSF48317">
    <property type="entry name" value="Acid phosphatase/Vanadium-dependent haloperoxidase"/>
    <property type="match status" value="1"/>
</dbReference>
<proteinExistence type="predicted"/>
<sequence length="202" mass="22900">MLIHFDYDIFQMINHLAASASVLNPLMKFLAEDAEYLFFAGVLIYWFLRTDRNRRMTFEALIAACIGLGISGLIGHFLYRDRPFAAHTVIQLIAHPANASFPSDHALGAFVIASTFWLYRWKEGILWLILGGLIALSRVWTGVHYPSDVIAGAVIGNLVALTVHGVFKHSARLRTIETTIIRLYERIEHKIWARKPHVKSSK</sequence>
<feature type="transmembrane region" description="Helical" evidence="1">
    <location>
        <begin position="125"/>
        <end position="143"/>
    </location>
</feature>
<dbReference type="GO" id="GO:0005886">
    <property type="term" value="C:plasma membrane"/>
    <property type="evidence" value="ECO:0007669"/>
    <property type="project" value="InterPro"/>
</dbReference>
<dbReference type="OrthoDB" id="9789113at2"/>
<dbReference type="PANTHER" id="PTHR14969">
    <property type="entry name" value="SPHINGOSINE-1-PHOSPHATE PHOSPHOHYDROLASE"/>
    <property type="match status" value="1"/>
</dbReference>
<dbReference type="Proteomes" id="UP000272464">
    <property type="component" value="Unassembled WGS sequence"/>
</dbReference>
<keyword evidence="4" id="KW-1185">Reference proteome</keyword>
<protein>
    <submittedName>
        <fullName evidence="3">Undecaprenyl-diphosphatase</fullName>
    </submittedName>
</protein>
<keyword evidence="1" id="KW-1133">Transmembrane helix</keyword>
<name>A0A3S1JNN9_9BACL</name>
<dbReference type="InterPro" id="IPR000326">
    <property type="entry name" value="PAP2/HPO"/>
</dbReference>
<dbReference type="EMBL" id="RZNX01000003">
    <property type="protein sequence ID" value="RUT31594.1"/>
    <property type="molecule type" value="Genomic_DNA"/>
</dbReference>
<gene>
    <name evidence="3" type="ORF">EJP77_09355</name>
</gene>
<evidence type="ECO:0000313" key="3">
    <source>
        <dbReference type="EMBL" id="RUT31594.1"/>
    </source>
</evidence>
<dbReference type="AlphaFoldDB" id="A0A3S1JNN9"/>
<dbReference type="GO" id="GO:0050380">
    <property type="term" value="F:undecaprenyl-diphosphatase activity"/>
    <property type="evidence" value="ECO:0007669"/>
    <property type="project" value="InterPro"/>
</dbReference>
<organism evidence="3 4">
    <name type="scientific">Paenibacillus zeisoli</name>
    <dbReference type="NCBI Taxonomy" id="2496267"/>
    <lineage>
        <taxon>Bacteria</taxon>
        <taxon>Bacillati</taxon>
        <taxon>Bacillota</taxon>
        <taxon>Bacilli</taxon>
        <taxon>Bacillales</taxon>
        <taxon>Paenibacillaceae</taxon>
        <taxon>Paenibacillus</taxon>
    </lineage>
</organism>
<comment type="caution">
    <text evidence="3">The sequence shown here is derived from an EMBL/GenBank/DDBJ whole genome shotgun (WGS) entry which is preliminary data.</text>
</comment>
<dbReference type="Pfam" id="PF01569">
    <property type="entry name" value="PAP2"/>
    <property type="match status" value="1"/>
</dbReference>
<evidence type="ECO:0000256" key="1">
    <source>
        <dbReference type="SAM" id="Phobius"/>
    </source>
</evidence>
<dbReference type="SMART" id="SM00014">
    <property type="entry name" value="acidPPc"/>
    <property type="match status" value="1"/>
</dbReference>
<evidence type="ECO:0000313" key="4">
    <source>
        <dbReference type="Proteomes" id="UP000272464"/>
    </source>
</evidence>
<keyword evidence="1" id="KW-0812">Transmembrane</keyword>
<feature type="transmembrane region" description="Helical" evidence="1">
    <location>
        <begin position="29"/>
        <end position="48"/>
    </location>
</feature>
<dbReference type="PANTHER" id="PTHR14969:SF13">
    <property type="entry name" value="AT30094P"/>
    <property type="match status" value="1"/>
</dbReference>
<feature type="transmembrane region" description="Helical" evidence="1">
    <location>
        <begin position="149"/>
        <end position="167"/>
    </location>
</feature>
<dbReference type="InterPro" id="IPR036938">
    <property type="entry name" value="PAP2/HPO_sf"/>
</dbReference>
<feature type="transmembrane region" description="Helical" evidence="1">
    <location>
        <begin position="99"/>
        <end position="118"/>
    </location>
</feature>